<evidence type="ECO:0000256" key="2">
    <source>
        <dbReference type="PIRSR" id="PIRSR011396-2"/>
    </source>
</evidence>
<evidence type="ECO:0000256" key="1">
    <source>
        <dbReference type="PIRSR" id="PIRSR011396-1"/>
    </source>
</evidence>
<organism evidence="3 4">
    <name type="scientific">Catenovulum maritimum</name>
    <dbReference type="NCBI Taxonomy" id="1513271"/>
    <lineage>
        <taxon>Bacteria</taxon>
        <taxon>Pseudomonadati</taxon>
        <taxon>Pseudomonadota</taxon>
        <taxon>Gammaproteobacteria</taxon>
        <taxon>Alteromonadales</taxon>
        <taxon>Alteromonadaceae</taxon>
        <taxon>Catenovulum</taxon>
    </lineage>
</organism>
<sequence>MTQDQSIEKIVIVGGGTAGWMTAAAMAKLIKKPNCTITLIESADIPTVGVGEATIPQIQLFNALLGIDENEFVKATQATFKHGIEFVNWKQNNHKYMHPFGTIGLNFEGVDFHHYWNKLNQTNQAGSIEDYAFNCVAAYNHKMMRSINVPNSPLNNIAYAFHFDAGLYAKWLRNFAEKNGVIRIENTVQEVKLDSKSGFINSVELADGQVVEGELFIDCSGFKGLLIEEALNTGYEHWGHWLPCDRAVVAPSKNVADPVPYTRSTAHGAGWQWRIPLQHRTGNGHVYSSRFMSDDEAKQTLLDNIEGQVLTEPRVVKFTTGTRRKHWNKNCVAIGLSSGFIEPLESTSIHLIQSSISRLMSLFPDKSFEKSVIDTFNSQTKLEVERIRDFIILHYKVTEREDTEFWRYCKNMEVPAYLEQKIKLFSQTGRIFRQDDELFNQSSWLAVMLGQGITPEAYHPLVDNLSLEEIRHRCDNIKKVIKESVERMPKQSEFINKFCRANLESV</sequence>
<protein>
    <submittedName>
        <fullName evidence="3">Tryptophan halogenase</fullName>
    </submittedName>
</protein>
<feature type="binding site" evidence="2">
    <location>
        <begin position="15"/>
        <end position="18"/>
    </location>
    <ligand>
        <name>FAD</name>
        <dbReference type="ChEBI" id="CHEBI:57692"/>
    </ligand>
</feature>
<dbReference type="AlphaFoldDB" id="A0A0J8JI53"/>
<feature type="active site" evidence="1">
    <location>
        <position position="81"/>
    </location>
</feature>
<evidence type="ECO:0000313" key="3">
    <source>
        <dbReference type="EMBL" id="KMT64136.1"/>
    </source>
</evidence>
<reference evidence="3 4" key="1">
    <citation type="submission" date="2015-04" db="EMBL/GenBank/DDBJ databases">
        <title>Draft Genome Sequence of the Novel Agar-Digesting Marine Bacterium Q1.</title>
        <authorList>
            <person name="Li Y."/>
            <person name="Li D."/>
            <person name="Chen G."/>
            <person name="Du Z."/>
        </authorList>
    </citation>
    <scope>NUCLEOTIDE SEQUENCE [LARGE SCALE GENOMIC DNA]</scope>
    <source>
        <strain evidence="3 4">Q1</strain>
    </source>
</reference>
<dbReference type="SUPFAM" id="SSF51905">
    <property type="entry name" value="FAD/NAD(P)-binding domain"/>
    <property type="match status" value="1"/>
</dbReference>
<dbReference type="PANTHER" id="PTHR43747:SF4">
    <property type="entry name" value="FLAVIN-DEPENDENT TRYPTOPHAN HALOGENASE"/>
    <property type="match status" value="1"/>
</dbReference>
<evidence type="ECO:0000313" key="4">
    <source>
        <dbReference type="Proteomes" id="UP000037600"/>
    </source>
</evidence>
<dbReference type="GO" id="GO:0004497">
    <property type="term" value="F:monooxygenase activity"/>
    <property type="evidence" value="ECO:0007669"/>
    <property type="project" value="InterPro"/>
</dbReference>
<gene>
    <name evidence="3" type="ORF">XM47_15790</name>
</gene>
<dbReference type="Pfam" id="PF04820">
    <property type="entry name" value="Trp_halogenase"/>
    <property type="match status" value="1"/>
</dbReference>
<dbReference type="Gene3D" id="3.50.50.60">
    <property type="entry name" value="FAD/NAD(P)-binding domain"/>
    <property type="match status" value="1"/>
</dbReference>
<feature type="binding site" evidence="2">
    <location>
        <position position="188"/>
    </location>
    <ligand>
        <name>FAD</name>
        <dbReference type="ChEBI" id="CHEBI:57692"/>
    </ligand>
</feature>
<dbReference type="Proteomes" id="UP000037600">
    <property type="component" value="Unassembled WGS sequence"/>
</dbReference>
<dbReference type="EMBL" id="LAZL01000030">
    <property type="protein sequence ID" value="KMT64136.1"/>
    <property type="molecule type" value="Genomic_DNA"/>
</dbReference>
<comment type="caution">
    <text evidence="3">The sequence shown here is derived from an EMBL/GenBank/DDBJ whole genome shotgun (WGS) entry which is preliminary data.</text>
</comment>
<keyword evidence="2" id="KW-0547">Nucleotide-binding</keyword>
<dbReference type="STRING" id="1513271.XM47_15790"/>
<dbReference type="RefSeq" id="WP_048694658.1">
    <property type="nucleotide sequence ID" value="NZ_KQ130502.1"/>
</dbReference>
<keyword evidence="4" id="KW-1185">Reference proteome</keyword>
<dbReference type="InterPro" id="IPR036188">
    <property type="entry name" value="FAD/NAD-bd_sf"/>
</dbReference>
<feature type="binding site" evidence="2">
    <location>
        <position position="81"/>
    </location>
    <ligand>
        <name>7-chloro-L-tryptophan</name>
        <dbReference type="ChEBI" id="CHEBI:58713"/>
    </ligand>
</feature>
<name>A0A0J8JI53_9ALTE</name>
<proteinExistence type="predicted"/>
<feature type="binding site" evidence="2">
    <location>
        <position position="345"/>
    </location>
    <ligand>
        <name>L-tryptophan</name>
        <dbReference type="ChEBI" id="CHEBI:57912"/>
    </ligand>
</feature>
<dbReference type="InterPro" id="IPR006905">
    <property type="entry name" value="Flavin_halogenase"/>
</dbReference>
<dbReference type="GO" id="GO:0000166">
    <property type="term" value="F:nucleotide binding"/>
    <property type="evidence" value="ECO:0007669"/>
    <property type="project" value="UniProtKB-KW"/>
</dbReference>
<keyword evidence="2" id="KW-0285">Flavoprotein</keyword>
<dbReference type="OrthoDB" id="7178350at2"/>
<dbReference type="PIRSF" id="PIRSF011396">
    <property type="entry name" value="Trp_halogenase"/>
    <property type="match status" value="1"/>
</dbReference>
<dbReference type="InterPro" id="IPR050816">
    <property type="entry name" value="Flavin-dep_Halogenase_NPB"/>
</dbReference>
<keyword evidence="2" id="KW-0274">FAD</keyword>
<accession>A0A0J8JI53</accession>
<dbReference type="PANTHER" id="PTHR43747">
    <property type="entry name" value="FAD-BINDING PROTEIN"/>
    <property type="match status" value="1"/>
</dbReference>
<feature type="binding site" evidence="2">
    <location>
        <position position="336"/>
    </location>
    <ligand>
        <name>FAD</name>
        <dbReference type="ChEBI" id="CHEBI:57692"/>
    </ligand>
</feature>
<dbReference type="PATRIC" id="fig|1513271.3.peg.3253"/>
<dbReference type="InterPro" id="IPR033856">
    <property type="entry name" value="Trp_halogen"/>
</dbReference>
<feature type="binding site" evidence="2">
    <location>
        <position position="349"/>
    </location>
    <ligand>
        <name>FAD</name>
        <dbReference type="ChEBI" id="CHEBI:57692"/>
    </ligand>
</feature>